<keyword evidence="6 8" id="KW-0418">Kinase</keyword>
<dbReference type="STRING" id="1838280.A6M21_11390"/>
<dbReference type="InterPro" id="IPR050512">
    <property type="entry name" value="Sulf_AdTrans/APS_kinase"/>
</dbReference>
<gene>
    <name evidence="6" type="primary">cysC</name>
    <name evidence="8" type="ORF">A6M21_11390</name>
</gene>
<feature type="binding site" evidence="6">
    <location>
        <begin position="620"/>
        <end position="627"/>
    </location>
    <ligand>
        <name>ATP</name>
        <dbReference type="ChEBI" id="CHEBI:30616"/>
    </ligand>
</feature>
<dbReference type="EC" id="2.7.1.25" evidence="2 6"/>
<dbReference type="SUPFAM" id="SSF53649">
    <property type="entry name" value="Alkaline phosphatase-like"/>
    <property type="match status" value="1"/>
</dbReference>
<evidence type="ECO:0000256" key="6">
    <source>
        <dbReference type="HAMAP-Rule" id="MF_00065"/>
    </source>
</evidence>
<dbReference type="GO" id="GO:0010134">
    <property type="term" value="P:sulfate assimilation via adenylyl sulfate reduction"/>
    <property type="evidence" value="ECO:0007669"/>
    <property type="project" value="TreeGrafter"/>
</dbReference>
<keyword evidence="9" id="KW-1185">Reference proteome</keyword>
<dbReference type="EMBL" id="LYVF01000166">
    <property type="protein sequence ID" value="OAT81215.1"/>
    <property type="molecule type" value="Genomic_DNA"/>
</dbReference>
<dbReference type="AlphaFoldDB" id="A0A1B7LDP0"/>
<evidence type="ECO:0000256" key="5">
    <source>
        <dbReference type="ARBA" id="ARBA00022840"/>
    </source>
</evidence>
<dbReference type="GO" id="GO:0004020">
    <property type="term" value="F:adenylylsulfate kinase activity"/>
    <property type="evidence" value="ECO:0007669"/>
    <property type="project" value="UniProtKB-UniRule"/>
</dbReference>
<comment type="pathway">
    <text evidence="6">Sulfur metabolism; hydrogen sulfide biosynthesis; sulfite from sulfate: step 2/3.</text>
</comment>
<keyword evidence="5 6" id="KW-0067">ATP-binding</keyword>
<dbReference type="RefSeq" id="WP_066668933.1">
    <property type="nucleotide sequence ID" value="NZ_LYVF01000166.1"/>
</dbReference>
<evidence type="ECO:0000259" key="7">
    <source>
        <dbReference type="Pfam" id="PF01583"/>
    </source>
</evidence>
<dbReference type="InterPro" id="IPR002891">
    <property type="entry name" value="APS"/>
</dbReference>
<comment type="catalytic activity">
    <reaction evidence="1 6">
        <text>adenosine 5'-phosphosulfate + ATP = 3'-phosphoadenylyl sulfate + ADP + H(+)</text>
        <dbReference type="Rhea" id="RHEA:24152"/>
        <dbReference type="ChEBI" id="CHEBI:15378"/>
        <dbReference type="ChEBI" id="CHEBI:30616"/>
        <dbReference type="ChEBI" id="CHEBI:58243"/>
        <dbReference type="ChEBI" id="CHEBI:58339"/>
        <dbReference type="ChEBI" id="CHEBI:456216"/>
        <dbReference type="EC" id="2.7.1.25"/>
    </reaction>
</comment>
<dbReference type="PANTHER" id="PTHR42700:SF1">
    <property type="entry name" value="SULFATE ADENYLYLTRANSFERASE"/>
    <property type="match status" value="1"/>
</dbReference>
<dbReference type="InterPro" id="IPR002591">
    <property type="entry name" value="Phosphodiest/P_Trfase"/>
</dbReference>
<feature type="domain" description="APS kinase" evidence="7">
    <location>
        <begin position="615"/>
        <end position="760"/>
    </location>
</feature>
<evidence type="ECO:0000313" key="8">
    <source>
        <dbReference type="EMBL" id="OAT81215.1"/>
    </source>
</evidence>
<evidence type="ECO:0000256" key="2">
    <source>
        <dbReference type="ARBA" id="ARBA00012121"/>
    </source>
</evidence>
<dbReference type="Gene3D" id="3.40.720.10">
    <property type="entry name" value="Alkaline Phosphatase, subunit A"/>
    <property type="match status" value="2"/>
</dbReference>
<dbReference type="Proteomes" id="UP000078532">
    <property type="component" value="Unassembled WGS sequence"/>
</dbReference>
<dbReference type="GO" id="GO:0070814">
    <property type="term" value="P:hydrogen sulfide biosynthetic process"/>
    <property type="evidence" value="ECO:0007669"/>
    <property type="project" value="UniProtKB-UniRule"/>
</dbReference>
<dbReference type="Pfam" id="PF01583">
    <property type="entry name" value="APS_kinase"/>
    <property type="match status" value="1"/>
</dbReference>
<protein>
    <recommendedName>
        <fullName evidence="2 6">Adenylyl-sulfate kinase</fullName>
        <ecNumber evidence="2 6">2.7.1.25</ecNumber>
    </recommendedName>
    <alternativeName>
        <fullName evidence="6">APS kinase</fullName>
    </alternativeName>
    <alternativeName>
        <fullName evidence="6">ATP adenosine-5'-phosphosulfate 3'-phosphotransferase</fullName>
    </alternativeName>
    <alternativeName>
        <fullName evidence="6">Adenosine-5'-phosphosulfate kinase</fullName>
    </alternativeName>
</protein>
<dbReference type="SUPFAM" id="SSF52540">
    <property type="entry name" value="P-loop containing nucleoside triphosphate hydrolases"/>
    <property type="match status" value="1"/>
</dbReference>
<dbReference type="GO" id="GO:0005737">
    <property type="term" value="C:cytoplasm"/>
    <property type="evidence" value="ECO:0007669"/>
    <property type="project" value="TreeGrafter"/>
</dbReference>
<keyword evidence="6" id="KW-0597">Phosphoprotein</keyword>
<feature type="active site" description="Phosphoserine intermediate" evidence="6">
    <location>
        <position position="694"/>
    </location>
</feature>
<proteinExistence type="inferred from homology"/>
<dbReference type="CDD" id="cd02027">
    <property type="entry name" value="APSK"/>
    <property type="match status" value="1"/>
</dbReference>
<sequence length="777" mass="85276">MPDKVLVVGLDSAPPRLVFRDFKAELPNISRLMDEGIWGELTSTHPPITIPAWQVMFTGRDPGELGLYGFRHRKGFSYHDGWIASANSIKAPAVWDVAGRAGRRVCLVGVPPSYPVRPVNGRLVSCFITPGVDRPYTYPRALAGEIEALVGEYMFDVPFRTEDRDALLENLYTMTERRFKVMRHLLSGGAWELAAFVEIGTDRIQHAFWKYMDRGHHGYRPGSKYENAIRDYYRYVDGQIGGLLEAAGRDTVVLVVSDHGAKGMRGAFCINEWLIKEGYLVLKEEPIGVSNLDRLAVDWSRTRAWGWGGYYARIFFNLRGREAQGVIEPDDFEREREVLTQKLLSVRDPAGRPMETKVYRPEELYRETNGDPPDLMVYFDDLYWRSAGTVGHGGLYLAGNDTGPDDAVHDYKGIFILWDPRHKQGRRVVGAEIRDVAPTVLELLGLPEPAGMGGRVILPGFVDGGNGLRFEDCCASDADGRVALPDCAEGGKGRGDAGAYYGDATGYDDAESSTGAAGVSCGPAAGGTEREDDGCRQADDGFSAACCSGTVKETGDLAPCAGGGSFAAVAHRQGLCGESRSGDWGDNPSGGVCSPGVSVDNPSGVVCPTDVSAPVLWFTGLSGAGKSTLAQMLADTLRAQGRRVEILDGDEVRAALSPELGYSKNEREEHNRRLIYLAGLLSRHGVTVLVPVISPYRHIRELARDRLPRFVEVWVKCSLNECIRRDPKGLYKKALRGEITDLTGLQDPYEEPGCPEVLVDTERMDVEECIERIMRVI</sequence>
<dbReference type="InterPro" id="IPR027417">
    <property type="entry name" value="P-loop_NTPase"/>
</dbReference>
<dbReference type="Gene3D" id="3.40.50.300">
    <property type="entry name" value="P-loop containing nucleotide triphosphate hydrolases"/>
    <property type="match status" value="1"/>
</dbReference>
<dbReference type="Pfam" id="PF01663">
    <property type="entry name" value="Phosphodiest"/>
    <property type="match status" value="1"/>
</dbReference>
<evidence type="ECO:0000256" key="4">
    <source>
        <dbReference type="ARBA" id="ARBA00022741"/>
    </source>
</evidence>
<comment type="function">
    <text evidence="6">Catalyzes the synthesis of activated sulfate.</text>
</comment>
<dbReference type="NCBIfam" id="NF003013">
    <property type="entry name" value="PRK03846.1"/>
    <property type="match status" value="1"/>
</dbReference>
<keyword evidence="3 6" id="KW-0808">Transferase</keyword>
<reference evidence="8 9" key="1">
    <citation type="submission" date="2016-04" db="EMBL/GenBank/DDBJ databases">
        <authorList>
            <person name="Evans L.H."/>
            <person name="Alamgir A."/>
            <person name="Owens N."/>
            <person name="Weber N.D."/>
            <person name="Virtaneva K."/>
            <person name="Barbian K."/>
            <person name="Babar A."/>
            <person name="Rosenke K."/>
        </authorList>
    </citation>
    <scope>NUCLEOTIDE SEQUENCE [LARGE SCALE GENOMIC DNA]</scope>
    <source>
        <strain evidence="8 9">LMa1</strain>
    </source>
</reference>
<evidence type="ECO:0000256" key="3">
    <source>
        <dbReference type="ARBA" id="ARBA00022679"/>
    </source>
</evidence>
<name>A0A1B7LDP0_9FIRM</name>
<comment type="similarity">
    <text evidence="6">Belongs to the APS kinase family.</text>
</comment>
<dbReference type="InterPro" id="IPR017850">
    <property type="entry name" value="Alkaline_phosphatase_core_sf"/>
</dbReference>
<keyword evidence="4 6" id="KW-0547">Nucleotide-binding</keyword>
<dbReference type="GO" id="GO:0004781">
    <property type="term" value="F:sulfate adenylyltransferase (ATP) activity"/>
    <property type="evidence" value="ECO:0007669"/>
    <property type="project" value="TreeGrafter"/>
</dbReference>
<dbReference type="GO" id="GO:0019379">
    <property type="term" value="P:sulfate assimilation, phosphoadenylyl sulfate reduction by phosphoadenylyl-sulfate reductase (thioredoxin)"/>
    <property type="evidence" value="ECO:0007669"/>
    <property type="project" value="TreeGrafter"/>
</dbReference>
<accession>A0A1B7LDP0</accession>
<dbReference type="GO" id="GO:0005524">
    <property type="term" value="F:ATP binding"/>
    <property type="evidence" value="ECO:0007669"/>
    <property type="project" value="UniProtKB-UniRule"/>
</dbReference>
<dbReference type="HAMAP" id="MF_00065">
    <property type="entry name" value="Adenylyl_sulf_kinase"/>
    <property type="match status" value="1"/>
</dbReference>
<organism evidence="8 9">
    <name type="scientific">Desulfotomaculum copahuensis</name>
    <dbReference type="NCBI Taxonomy" id="1838280"/>
    <lineage>
        <taxon>Bacteria</taxon>
        <taxon>Bacillati</taxon>
        <taxon>Bacillota</taxon>
        <taxon>Clostridia</taxon>
        <taxon>Eubacteriales</taxon>
        <taxon>Desulfotomaculaceae</taxon>
        <taxon>Desulfotomaculum</taxon>
    </lineage>
</organism>
<dbReference type="InterPro" id="IPR059117">
    <property type="entry name" value="APS_kinase_dom"/>
</dbReference>
<evidence type="ECO:0000256" key="1">
    <source>
        <dbReference type="ARBA" id="ARBA00001823"/>
    </source>
</evidence>
<dbReference type="NCBIfam" id="NF004041">
    <property type="entry name" value="PRK05541.1"/>
    <property type="match status" value="1"/>
</dbReference>
<dbReference type="NCBIfam" id="TIGR00455">
    <property type="entry name" value="apsK"/>
    <property type="match status" value="1"/>
</dbReference>
<evidence type="ECO:0000313" key="9">
    <source>
        <dbReference type="Proteomes" id="UP000078532"/>
    </source>
</evidence>
<comment type="caution">
    <text evidence="8">The sequence shown here is derived from an EMBL/GenBank/DDBJ whole genome shotgun (WGS) entry which is preliminary data.</text>
</comment>
<dbReference type="PANTHER" id="PTHR42700">
    <property type="entry name" value="SULFATE ADENYLYLTRANSFERASE"/>
    <property type="match status" value="1"/>
</dbReference>
<dbReference type="UniPathway" id="UPA00140">
    <property type="reaction ID" value="UER00205"/>
</dbReference>